<dbReference type="OrthoDB" id="5984724at2759"/>
<dbReference type="Proteomes" id="UP000694866">
    <property type="component" value="Unplaced"/>
</dbReference>
<feature type="non-terminal residue" evidence="4">
    <location>
        <position position="367"/>
    </location>
</feature>
<name>A0A9R1UAZ5_9HYME</name>
<dbReference type="Pfam" id="PF05380">
    <property type="entry name" value="Peptidase_A17"/>
    <property type="match status" value="1"/>
</dbReference>
<evidence type="ECO:0000313" key="4">
    <source>
        <dbReference type="RefSeq" id="XP_011313636.1"/>
    </source>
</evidence>
<dbReference type="GeneID" id="105273099"/>
<dbReference type="InterPro" id="IPR008042">
    <property type="entry name" value="Retrotrans_Pao"/>
</dbReference>
<organism evidence="3 4">
    <name type="scientific">Fopius arisanus</name>
    <dbReference type="NCBI Taxonomy" id="64838"/>
    <lineage>
        <taxon>Eukaryota</taxon>
        <taxon>Metazoa</taxon>
        <taxon>Ecdysozoa</taxon>
        <taxon>Arthropoda</taxon>
        <taxon>Hexapoda</taxon>
        <taxon>Insecta</taxon>
        <taxon>Pterygota</taxon>
        <taxon>Neoptera</taxon>
        <taxon>Endopterygota</taxon>
        <taxon>Hymenoptera</taxon>
        <taxon>Apocrita</taxon>
        <taxon>Ichneumonoidea</taxon>
        <taxon>Braconidae</taxon>
        <taxon>Opiinae</taxon>
        <taxon>Fopius</taxon>
    </lineage>
</organism>
<dbReference type="InterPro" id="IPR041588">
    <property type="entry name" value="Integrase_H2C2"/>
</dbReference>
<keyword evidence="3" id="KW-1185">Reference proteome</keyword>
<dbReference type="RefSeq" id="XP_011313636.1">
    <property type="nucleotide sequence ID" value="XM_011315334.1"/>
</dbReference>
<dbReference type="PANTHER" id="PTHR47331">
    <property type="entry name" value="PHD-TYPE DOMAIN-CONTAINING PROTEIN"/>
    <property type="match status" value="1"/>
</dbReference>
<feature type="signal peptide" evidence="1">
    <location>
        <begin position="1"/>
        <end position="21"/>
    </location>
</feature>
<keyword evidence="1" id="KW-0732">Signal</keyword>
<evidence type="ECO:0000259" key="2">
    <source>
        <dbReference type="Pfam" id="PF17921"/>
    </source>
</evidence>
<dbReference type="KEGG" id="fas:105273099"/>
<accession>A0A9R1UAZ5</accession>
<reference evidence="4" key="1">
    <citation type="submission" date="2025-08" db="UniProtKB">
        <authorList>
            <consortium name="RefSeq"/>
        </authorList>
    </citation>
    <scope>IDENTIFICATION</scope>
    <source>
        <strain evidence="4">USDA-PBARC FA_bdor</strain>
        <tissue evidence="4">Whole organism</tissue>
    </source>
</reference>
<dbReference type="AlphaFoldDB" id="A0A9R1UAZ5"/>
<feature type="domain" description="Integrase zinc-binding" evidence="2">
    <location>
        <begin position="261"/>
        <end position="315"/>
    </location>
</feature>
<feature type="chain" id="PRO_5040207677" description="Integrase zinc-binding domain-containing protein" evidence="1">
    <location>
        <begin position="22"/>
        <end position="367"/>
    </location>
</feature>
<evidence type="ECO:0000256" key="1">
    <source>
        <dbReference type="SAM" id="SignalP"/>
    </source>
</evidence>
<evidence type="ECO:0000313" key="3">
    <source>
        <dbReference type="Proteomes" id="UP000694866"/>
    </source>
</evidence>
<protein>
    <recommendedName>
        <fullName evidence="2">Integrase zinc-binding domain-containing protein</fullName>
    </recommendedName>
</protein>
<gene>
    <name evidence="4" type="primary">LOC105273099</name>
</gene>
<sequence length="367" mass="41814">MTIPRLELTAALLLTKIVSWTQQTLELNAEIYLWSDSSVALAWINSHPSRWKEFVHNRVTKIQEELPTAVWRHVGGIYNPADCASRGISPNQLNEHHLWWSGPDWLAKPPSAWPQNTINTPTEVSLEERPASAHPVAVEVRQHPLAEFLNRYSTLSKVLQVTATINRAIQRLRRQPTPESPVLTTGELNEARNFWVKVTQTQYFANVFQNLNRDLHLPRQHPLAKLTPRIDDSGILRLGGRLKNSMLDPDETHPIILPRQSRLTTLIINEAHKKTLHGGTQITMAYIRQRYWIVGGRKSVQSFILRCSICTRFRATRAQQLMGQLPTSRATPSRPFLHTGIDYAGPLPILKWRPTNAQPSTVHIAVF</sequence>
<dbReference type="Pfam" id="PF17921">
    <property type="entry name" value="Integrase_H2C2"/>
    <property type="match status" value="1"/>
</dbReference>
<dbReference type="Gene3D" id="1.10.340.70">
    <property type="match status" value="1"/>
</dbReference>
<proteinExistence type="predicted"/>
<dbReference type="PANTHER" id="PTHR47331:SF1">
    <property type="entry name" value="GAG-LIKE PROTEIN"/>
    <property type="match status" value="1"/>
</dbReference>